<dbReference type="InterPro" id="IPR050129">
    <property type="entry name" value="Zn_alcohol_dh"/>
</dbReference>
<dbReference type="GO" id="GO:0016491">
    <property type="term" value="F:oxidoreductase activity"/>
    <property type="evidence" value="ECO:0007669"/>
    <property type="project" value="UniProtKB-KW"/>
</dbReference>
<reference evidence="3" key="1">
    <citation type="journal article" date="2014" name="Front. Microbiol.">
        <title>High frequency of phylogenetically diverse reductive dehalogenase-homologous genes in deep subseafloor sedimentary metagenomes.</title>
        <authorList>
            <person name="Kawai M."/>
            <person name="Futagami T."/>
            <person name="Toyoda A."/>
            <person name="Takaki Y."/>
            <person name="Nishi S."/>
            <person name="Hori S."/>
            <person name="Arai W."/>
            <person name="Tsubouchi T."/>
            <person name="Morono Y."/>
            <person name="Uchiyama I."/>
            <person name="Ito T."/>
            <person name="Fujiyama A."/>
            <person name="Inagaki F."/>
            <person name="Takami H."/>
        </authorList>
    </citation>
    <scope>NUCLEOTIDE SEQUENCE</scope>
    <source>
        <strain evidence="3">Expedition CK06-06</strain>
    </source>
</reference>
<keyword evidence="1" id="KW-0560">Oxidoreductase</keyword>
<evidence type="ECO:0000256" key="1">
    <source>
        <dbReference type="ARBA" id="ARBA00023002"/>
    </source>
</evidence>
<comment type="caution">
    <text evidence="3">The sequence shown here is derived from an EMBL/GenBank/DDBJ whole genome shotgun (WGS) entry which is preliminary data.</text>
</comment>
<evidence type="ECO:0000313" key="3">
    <source>
        <dbReference type="EMBL" id="GAJ23037.1"/>
    </source>
</evidence>
<dbReference type="EMBL" id="BARW01039837">
    <property type="protein sequence ID" value="GAJ23037.1"/>
    <property type="molecule type" value="Genomic_DNA"/>
</dbReference>
<dbReference type="PANTHER" id="PTHR43401:SF2">
    <property type="entry name" value="L-THREONINE 3-DEHYDROGENASE"/>
    <property type="match status" value="1"/>
</dbReference>
<dbReference type="Pfam" id="PF00107">
    <property type="entry name" value="ADH_zinc_N"/>
    <property type="match status" value="1"/>
</dbReference>
<sequence length="134" mass="14722">GAGPIGCMAVAVAKHAGARYVVITDVNPYRLELAKKMRPTLTLDARSQKIEEAVKKLDMKEGFDIGLEMSGSPDAFKDMLANICHGGKIALLGIISYTAIDWDYVVFNSLTIKGIYGREMFETWYKATMLIQSG</sequence>
<feature type="non-terminal residue" evidence="3">
    <location>
        <position position="1"/>
    </location>
</feature>
<feature type="domain" description="Alcohol dehydrogenase-like C-terminal" evidence="2">
    <location>
        <begin position="4"/>
        <end position="132"/>
    </location>
</feature>
<feature type="non-terminal residue" evidence="3">
    <location>
        <position position="134"/>
    </location>
</feature>
<dbReference type="SUPFAM" id="SSF51735">
    <property type="entry name" value="NAD(P)-binding Rossmann-fold domains"/>
    <property type="match status" value="1"/>
</dbReference>
<dbReference type="Gene3D" id="3.40.50.720">
    <property type="entry name" value="NAD(P)-binding Rossmann-like Domain"/>
    <property type="match status" value="1"/>
</dbReference>
<dbReference type="Gene3D" id="3.90.180.10">
    <property type="entry name" value="Medium-chain alcohol dehydrogenases, catalytic domain"/>
    <property type="match status" value="1"/>
</dbReference>
<evidence type="ECO:0000259" key="2">
    <source>
        <dbReference type="Pfam" id="PF00107"/>
    </source>
</evidence>
<dbReference type="AlphaFoldDB" id="X1VRD1"/>
<proteinExistence type="predicted"/>
<dbReference type="InterPro" id="IPR036291">
    <property type="entry name" value="NAD(P)-bd_dom_sf"/>
</dbReference>
<accession>X1VRD1</accession>
<dbReference type="PANTHER" id="PTHR43401">
    <property type="entry name" value="L-THREONINE 3-DEHYDROGENASE"/>
    <property type="match status" value="1"/>
</dbReference>
<name>X1VRD1_9ZZZZ</name>
<gene>
    <name evidence="3" type="ORF">S12H4_60501</name>
</gene>
<protein>
    <recommendedName>
        <fullName evidence="2">Alcohol dehydrogenase-like C-terminal domain-containing protein</fullName>
    </recommendedName>
</protein>
<organism evidence="3">
    <name type="scientific">marine sediment metagenome</name>
    <dbReference type="NCBI Taxonomy" id="412755"/>
    <lineage>
        <taxon>unclassified sequences</taxon>
        <taxon>metagenomes</taxon>
        <taxon>ecological metagenomes</taxon>
    </lineage>
</organism>
<dbReference type="InterPro" id="IPR013149">
    <property type="entry name" value="ADH-like_C"/>
</dbReference>